<dbReference type="Proteomes" id="UP001308005">
    <property type="component" value="Unassembled WGS sequence"/>
</dbReference>
<dbReference type="InterPro" id="IPR011990">
    <property type="entry name" value="TPR-like_helical_dom_sf"/>
</dbReference>
<dbReference type="Gene3D" id="1.20.58.320">
    <property type="entry name" value="TPR-like"/>
    <property type="match status" value="1"/>
</dbReference>
<dbReference type="SUPFAM" id="SSF48452">
    <property type="entry name" value="TPR-like"/>
    <property type="match status" value="1"/>
</dbReference>
<accession>A0ABU6CU68</accession>
<dbReference type="InterPro" id="IPR010323">
    <property type="entry name" value="DUF924"/>
</dbReference>
<comment type="caution">
    <text evidence="1">The sequence shown here is derived from an EMBL/GenBank/DDBJ whole genome shotgun (WGS) entry which is preliminary data.</text>
</comment>
<protein>
    <submittedName>
        <fullName evidence="1">DUF924 family protein</fullName>
    </submittedName>
</protein>
<evidence type="ECO:0000313" key="2">
    <source>
        <dbReference type="Proteomes" id="UP001308005"/>
    </source>
</evidence>
<dbReference type="Pfam" id="PF06041">
    <property type="entry name" value="DUF924"/>
    <property type="match status" value="1"/>
</dbReference>
<keyword evidence="2" id="KW-1185">Reference proteome</keyword>
<reference evidence="2" key="1">
    <citation type="submission" date="2023-07" db="EMBL/GenBank/DDBJ databases">
        <title>The carbon used by Thiothrix.</title>
        <authorList>
            <person name="Chen L."/>
        </authorList>
    </citation>
    <scope>NUCLEOTIDE SEQUENCE [LARGE SCALE GENOMIC DNA]</scope>
</reference>
<reference evidence="1 2" key="2">
    <citation type="submission" date="2024-01" db="EMBL/GenBank/DDBJ databases">
        <authorList>
            <person name="Xie X."/>
        </authorList>
    </citation>
    <scope>NUCLEOTIDE SEQUENCE [LARGE SCALE GENOMIC DNA]</scope>
    <source>
        <strain evidence="1">SCUT-1</strain>
    </source>
</reference>
<dbReference type="RefSeq" id="WP_324693685.1">
    <property type="nucleotide sequence ID" value="NZ_JAYMYJ010000043.1"/>
</dbReference>
<evidence type="ECO:0000313" key="1">
    <source>
        <dbReference type="EMBL" id="MEB4590385.1"/>
    </source>
</evidence>
<proteinExistence type="predicted"/>
<dbReference type="EMBL" id="JAYMYJ010000043">
    <property type="protein sequence ID" value="MEB4590385.1"/>
    <property type="molecule type" value="Genomic_DNA"/>
</dbReference>
<sequence length="181" mass="20753">MTTPGEILTFWRAAPMPEHWFNSTPAIDDGIRARYETLWRQAAQGELDDWQQTPEGCLALCIVLDQFPLNMFRGHPHCFSTEQQAVAISKHAVTQGFDRQLPHDLLTFLYMPLMHSENLADQDESVRLFEATGLAGNARFAHHHREIVRRFGRFPHRNAILGRESTPEELAYLHSKEAFTG</sequence>
<organism evidence="1 2">
    <name type="scientific">Candidatus Thiothrix phosphatis</name>
    <dbReference type="NCBI Taxonomy" id="3112415"/>
    <lineage>
        <taxon>Bacteria</taxon>
        <taxon>Pseudomonadati</taxon>
        <taxon>Pseudomonadota</taxon>
        <taxon>Gammaproteobacteria</taxon>
        <taxon>Thiotrichales</taxon>
        <taxon>Thiotrichaceae</taxon>
        <taxon>Thiothrix</taxon>
    </lineage>
</organism>
<name>A0ABU6CU68_9GAMM</name>
<dbReference type="Gene3D" id="1.25.40.10">
    <property type="entry name" value="Tetratricopeptide repeat domain"/>
    <property type="match status" value="1"/>
</dbReference>
<gene>
    <name evidence="1" type="ORF">VSS37_05290</name>
</gene>